<dbReference type="GO" id="GO:0015031">
    <property type="term" value="P:protein transport"/>
    <property type="evidence" value="ECO:0007669"/>
    <property type="project" value="UniProtKB-KW"/>
</dbReference>
<dbReference type="CDD" id="cd21444">
    <property type="entry name" value="SNARE_NTD_Tlg1p-like"/>
    <property type="match status" value="1"/>
</dbReference>
<sequence length="288" mass="31692">MAAHLPRIQDPDAGESPTCRRQPSSARGENLPFTGLRRISIHEPKSKALPETSPSAASNRQLLCSIYLPIKATSANPPHRDVLTQLRATRPLFTSYLRIRSLSTTSSTTSSPELASARTDLETSLSALADDLADLVESVKAVQSDPYKYGLEIEEVSRRQRLCEEVGGEVEDMKEELSKNANRTNKARTSDKNGVMFDADMVAEGQEAADNYAEFEQQQQVHMMAEQDTQLDSVFHTVGNLRQQASDMGRELEEQAEILDTTDALADRAGDGHEEDGGGGEEERGWVE</sequence>
<dbReference type="Gene3D" id="1.20.58.90">
    <property type="match status" value="1"/>
</dbReference>
<evidence type="ECO:0000256" key="3">
    <source>
        <dbReference type="ARBA" id="ARBA00023034"/>
    </source>
</evidence>
<dbReference type="AlphaFoldDB" id="A0A8T9BG52"/>
<dbReference type="InterPro" id="IPR015260">
    <property type="entry name" value="Syntaxin-6/10/61_N"/>
</dbReference>
<protein>
    <submittedName>
        <fullName evidence="6">Syntaxin-6</fullName>
    </submittedName>
</protein>
<dbReference type="Proteomes" id="UP000469559">
    <property type="component" value="Unassembled WGS sequence"/>
</dbReference>
<dbReference type="InterPro" id="IPR000727">
    <property type="entry name" value="T_SNARE_dom"/>
</dbReference>
<name>A0A8T9BG52_9HELO</name>
<keyword evidence="3" id="KW-0333">Golgi apparatus</keyword>
<dbReference type="GO" id="GO:0000139">
    <property type="term" value="C:Golgi membrane"/>
    <property type="evidence" value="ECO:0007669"/>
    <property type="project" value="UniProtKB-SubCell"/>
</dbReference>
<feature type="region of interest" description="Disordered" evidence="4">
    <location>
        <begin position="1"/>
        <end position="54"/>
    </location>
</feature>
<gene>
    <name evidence="6" type="primary">Stx6</name>
    <name evidence="6" type="ORF">LARI1_G004764</name>
</gene>
<dbReference type="InterPro" id="IPR048036">
    <property type="entry name" value="Tlg1p-like_N"/>
</dbReference>
<comment type="subcellular location">
    <subcellularLocation>
        <location evidence="1">Golgi apparatus membrane</location>
        <topology evidence="1">Single-pass type IV membrane protein</topology>
    </subcellularLocation>
</comment>
<dbReference type="FunFam" id="1.20.58.90:FF:000012">
    <property type="entry name" value="SNARE domain protein"/>
    <property type="match status" value="1"/>
</dbReference>
<evidence type="ECO:0000259" key="5">
    <source>
        <dbReference type="PROSITE" id="PS50192"/>
    </source>
</evidence>
<feature type="domain" description="T-SNARE coiled-coil homology" evidence="5">
    <location>
        <begin position="221"/>
        <end position="263"/>
    </location>
</feature>
<dbReference type="CDD" id="cd15851">
    <property type="entry name" value="SNARE_Syntaxin6"/>
    <property type="match status" value="1"/>
</dbReference>
<evidence type="ECO:0000256" key="4">
    <source>
        <dbReference type="SAM" id="MobiDB-lite"/>
    </source>
</evidence>
<dbReference type="InterPro" id="IPR010989">
    <property type="entry name" value="SNARE"/>
</dbReference>
<evidence type="ECO:0000256" key="2">
    <source>
        <dbReference type="ARBA" id="ARBA00022927"/>
    </source>
</evidence>
<feature type="region of interest" description="Disordered" evidence="4">
    <location>
        <begin position="261"/>
        <end position="288"/>
    </location>
</feature>
<dbReference type="Pfam" id="PF09177">
    <property type="entry name" value="STX6_10_61_N"/>
    <property type="match status" value="1"/>
</dbReference>
<dbReference type="SUPFAM" id="SSF58038">
    <property type="entry name" value="SNARE fusion complex"/>
    <property type="match status" value="1"/>
</dbReference>
<dbReference type="Gene3D" id="1.20.5.110">
    <property type="match status" value="1"/>
</dbReference>
<dbReference type="EMBL" id="QGMF01000177">
    <property type="protein sequence ID" value="TVY18361.1"/>
    <property type="molecule type" value="Genomic_DNA"/>
</dbReference>
<evidence type="ECO:0000256" key="1">
    <source>
        <dbReference type="ARBA" id="ARBA00004409"/>
    </source>
</evidence>
<dbReference type="PROSITE" id="PS50192">
    <property type="entry name" value="T_SNARE"/>
    <property type="match status" value="1"/>
</dbReference>
<dbReference type="GO" id="GO:0048193">
    <property type="term" value="P:Golgi vesicle transport"/>
    <property type="evidence" value="ECO:0007669"/>
    <property type="project" value="InterPro"/>
</dbReference>
<reference evidence="6 7" key="1">
    <citation type="submission" date="2018-05" db="EMBL/GenBank/DDBJ databases">
        <title>Whole genome sequencing for identification of molecular markers to develop diagnostic detection tools for the regulated plant pathogen Lachnellula willkommii.</title>
        <authorList>
            <person name="Giroux E."/>
            <person name="Bilodeau G."/>
        </authorList>
    </citation>
    <scope>NUCLEOTIDE SEQUENCE [LARGE SCALE GENOMIC DNA]</scope>
    <source>
        <strain evidence="6 7">CBS 203.66</strain>
    </source>
</reference>
<accession>A0A8T9BG52</accession>
<keyword evidence="7" id="KW-1185">Reference proteome</keyword>
<dbReference type="SUPFAM" id="SSF47661">
    <property type="entry name" value="t-snare proteins"/>
    <property type="match status" value="1"/>
</dbReference>
<comment type="caution">
    <text evidence="6">The sequence shown here is derived from an EMBL/GenBank/DDBJ whole genome shotgun (WGS) entry which is preliminary data.</text>
</comment>
<keyword evidence="2" id="KW-0813">Transport</keyword>
<organism evidence="6 7">
    <name type="scientific">Lachnellula arida</name>
    <dbReference type="NCBI Taxonomy" id="1316785"/>
    <lineage>
        <taxon>Eukaryota</taxon>
        <taxon>Fungi</taxon>
        <taxon>Dikarya</taxon>
        <taxon>Ascomycota</taxon>
        <taxon>Pezizomycotina</taxon>
        <taxon>Leotiomycetes</taxon>
        <taxon>Helotiales</taxon>
        <taxon>Lachnaceae</taxon>
        <taxon>Lachnellula</taxon>
    </lineage>
</organism>
<dbReference type="OrthoDB" id="546861at2759"/>
<keyword evidence="2" id="KW-0653">Protein transport</keyword>
<proteinExistence type="predicted"/>
<evidence type="ECO:0000313" key="7">
    <source>
        <dbReference type="Proteomes" id="UP000469559"/>
    </source>
</evidence>
<evidence type="ECO:0000313" key="6">
    <source>
        <dbReference type="EMBL" id="TVY18361.1"/>
    </source>
</evidence>
<feature type="compositionally biased region" description="Basic and acidic residues" evidence="4">
    <location>
        <begin position="265"/>
        <end position="288"/>
    </location>
</feature>